<dbReference type="GeneID" id="8499831"/>
<evidence type="ECO:0008006" key="10">
    <source>
        <dbReference type="Google" id="ProtNLM"/>
    </source>
</evidence>
<keyword evidence="4 7" id="KW-1133">Transmembrane helix</keyword>
<feature type="transmembrane region" description="Helical" evidence="7">
    <location>
        <begin position="171"/>
        <end position="189"/>
    </location>
</feature>
<organism evidence="8 9">
    <name type="scientific">Clavispora lusitaniae (strain ATCC 42720)</name>
    <name type="common">Yeast</name>
    <name type="synonym">Candida lusitaniae</name>
    <dbReference type="NCBI Taxonomy" id="306902"/>
    <lineage>
        <taxon>Eukaryota</taxon>
        <taxon>Fungi</taxon>
        <taxon>Dikarya</taxon>
        <taxon>Ascomycota</taxon>
        <taxon>Saccharomycotina</taxon>
        <taxon>Pichiomycetes</taxon>
        <taxon>Metschnikowiaceae</taxon>
        <taxon>Clavispora</taxon>
    </lineage>
</organism>
<feature type="transmembrane region" description="Helical" evidence="7">
    <location>
        <begin position="105"/>
        <end position="124"/>
    </location>
</feature>
<dbReference type="AlphaFoldDB" id="C4XX55"/>
<keyword evidence="5 7" id="KW-0472">Membrane</keyword>
<dbReference type="GO" id="GO:0016020">
    <property type="term" value="C:membrane"/>
    <property type="evidence" value="ECO:0007669"/>
    <property type="project" value="UniProtKB-SubCell"/>
</dbReference>
<evidence type="ECO:0000256" key="4">
    <source>
        <dbReference type="ARBA" id="ARBA00022989"/>
    </source>
</evidence>
<dbReference type="RefSeq" id="XP_002619369.1">
    <property type="nucleotide sequence ID" value="XM_002619323.1"/>
</dbReference>
<dbReference type="GO" id="GO:0006882">
    <property type="term" value="P:intracellular zinc ion homeostasis"/>
    <property type="evidence" value="ECO:0007669"/>
    <property type="project" value="TreeGrafter"/>
</dbReference>
<feature type="transmembrane region" description="Helical" evidence="7">
    <location>
        <begin position="233"/>
        <end position="254"/>
    </location>
</feature>
<dbReference type="GO" id="GO:0038023">
    <property type="term" value="F:signaling receptor activity"/>
    <property type="evidence" value="ECO:0007669"/>
    <property type="project" value="TreeGrafter"/>
</dbReference>
<dbReference type="KEGG" id="clu:CLUG_00528"/>
<accession>C4XX55</accession>
<proteinExistence type="inferred from homology"/>
<reference evidence="8 9" key="1">
    <citation type="journal article" date="2009" name="Nature">
        <title>Evolution of pathogenicity and sexual reproduction in eight Candida genomes.</title>
        <authorList>
            <person name="Butler G."/>
            <person name="Rasmussen M.D."/>
            <person name="Lin M.F."/>
            <person name="Santos M.A."/>
            <person name="Sakthikumar S."/>
            <person name="Munro C.A."/>
            <person name="Rheinbay E."/>
            <person name="Grabherr M."/>
            <person name="Forche A."/>
            <person name="Reedy J.L."/>
            <person name="Agrafioti I."/>
            <person name="Arnaud M.B."/>
            <person name="Bates S."/>
            <person name="Brown A.J."/>
            <person name="Brunke S."/>
            <person name="Costanzo M.C."/>
            <person name="Fitzpatrick D.A."/>
            <person name="de Groot P.W."/>
            <person name="Harris D."/>
            <person name="Hoyer L.L."/>
            <person name="Hube B."/>
            <person name="Klis F.M."/>
            <person name="Kodira C."/>
            <person name="Lennard N."/>
            <person name="Logue M.E."/>
            <person name="Martin R."/>
            <person name="Neiman A.M."/>
            <person name="Nikolaou E."/>
            <person name="Quail M.A."/>
            <person name="Quinn J."/>
            <person name="Santos M.C."/>
            <person name="Schmitzberger F.F."/>
            <person name="Sherlock G."/>
            <person name="Shah P."/>
            <person name="Silverstein K.A."/>
            <person name="Skrzypek M.S."/>
            <person name="Soll D."/>
            <person name="Staggs R."/>
            <person name="Stansfield I."/>
            <person name="Stumpf M.P."/>
            <person name="Sudbery P.E."/>
            <person name="Srikantha T."/>
            <person name="Zeng Q."/>
            <person name="Berman J."/>
            <person name="Berriman M."/>
            <person name="Heitman J."/>
            <person name="Gow N.A."/>
            <person name="Lorenz M.C."/>
            <person name="Birren B.W."/>
            <person name="Kellis M."/>
            <person name="Cuomo C.A."/>
        </authorList>
    </citation>
    <scope>NUCLEOTIDE SEQUENCE [LARGE SCALE GENOMIC DNA]</scope>
    <source>
        <strain evidence="8 9">ATCC 42720</strain>
    </source>
</reference>
<protein>
    <recommendedName>
        <fullName evidence="10">ADIPOR-like receptor</fullName>
    </recommendedName>
</protein>
<feature type="binding site" evidence="6">
    <location>
        <position position="126"/>
    </location>
    <ligand>
        <name>Zn(2+)</name>
        <dbReference type="ChEBI" id="CHEBI:29105"/>
    </ligand>
</feature>
<comment type="similarity">
    <text evidence="2">Belongs to the ADIPOR family.</text>
</comment>
<sequence length="320" mass="37013">MSLRQRNTTSNTYERKEPNAMSKARRVYYYHELDPWQQDNHYIRSGYVKETASYKECIKSLTYLHNESVNVYSHLLPSIFSSIAVIVFINWRIEKYENDLGIWERLNFLQFGGAATFCLTSSALFHLFKSHSHKASKFGNQCDYFGIIVMITCSLNSIILFAFYDVPKVRNGFLLLFFLLGTACTKVTFDDKFSTPDYRPFRSFMFILFGLSGTLPIVAGVKMFGWKDAIGRSAANWCCAEGVFYILGACLYALRVPERFFHVEHPEGEEETLLDKMKPGKFDLFGHSHQIFHVMVVVAAYCHWKALVACYHYLHTRTLS</sequence>
<evidence type="ECO:0000256" key="3">
    <source>
        <dbReference type="ARBA" id="ARBA00022692"/>
    </source>
</evidence>
<gene>
    <name evidence="8" type="ORF">CLUG_00528</name>
</gene>
<keyword evidence="6" id="KW-0479">Metal-binding</keyword>
<dbReference type="PANTHER" id="PTHR20855">
    <property type="entry name" value="ADIPOR/PROGESTIN RECEPTOR-RELATED"/>
    <property type="match status" value="1"/>
</dbReference>
<evidence type="ECO:0000256" key="2">
    <source>
        <dbReference type="ARBA" id="ARBA00007018"/>
    </source>
</evidence>
<keyword evidence="6" id="KW-0862">Zinc</keyword>
<dbReference type="STRING" id="306902.C4XX55"/>
<evidence type="ECO:0000313" key="8">
    <source>
        <dbReference type="EMBL" id="EEQ36405.1"/>
    </source>
</evidence>
<evidence type="ECO:0000256" key="6">
    <source>
        <dbReference type="PIRSR" id="PIRSR604254-1"/>
    </source>
</evidence>
<dbReference type="Pfam" id="PF03006">
    <property type="entry name" value="HlyIII"/>
    <property type="match status" value="1"/>
</dbReference>
<dbReference type="OMA" id="IGNACDY"/>
<feature type="binding site" evidence="6">
    <location>
        <position position="293"/>
    </location>
    <ligand>
        <name>Zn(2+)</name>
        <dbReference type="ChEBI" id="CHEBI:29105"/>
    </ligand>
</feature>
<evidence type="ECO:0000313" key="9">
    <source>
        <dbReference type="Proteomes" id="UP000007703"/>
    </source>
</evidence>
<dbReference type="Proteomes" id="UP000007703">
    <property type="component" value="Unassembled WGS sequence"/>
</dbReference>
<comment type="subcellular location">
    <subcellularLocation>
        <location evidence="1">Membrane</location>
        <topology evidence="1">Multi-pass membrane protein</topology>
    </subcellularLocation>
</comment>
<feature type="transmembrane region" description="Helical" evidence="7">
    <location>
        <begin position="144"/>
        <end position="164"/>
    </location>
</feature>
<name>C4XX55_CLAL4</name>
<dbReference type="GO" id="GO:0046872">
    <property type="term" value="F:metal ion binding"/>
    <property type="evidence" value="ECO:0007669"/>
    <property type="project" value="UniProtKB-KW"/>
</dbReference>
<dbReference type="HOGENOM" id="CLU_023075_2_0_1"/>
<evidence type="ECO:0000256" key="5">
    <source>
        <dbReference type="ARBA" id="ARBA00023136"/>
    </source>
</evidence>
<feature type="transmembrane region" description="Helical" evidence="7">
    <location>
        <begin position="201"/>
        <end position="221"/>
    </location>
</feature>
<dbReference type="FunCoup" id="C4XX55">
    <property type="interactions" value="297"/>
</dbReference>
<dbReference type="PANTHER" id="PTHR20855:SF52">
    <property type="entry name" value="ADIPONECTIN RECEPTOR PROTEIN"/>
    <property type="match status" value="1"/>
</dbReference>
<evidence type="ECO:0000256" key="7">
    <source>
        <dbReference type="SAM" id="Phobius"/>
    </source>
</evidence>
<evidence type="ECO:0000256" key="1">
    <source>
        <dbReference type="ARBA" id="ARBA00004141"/>
    </source>
</evidence>
<dbReference type="InParanoid" id="C4XX55"/>
<feature type="binding site" evidence="6">
    <location>
        <position position="289"/>
    </location>
    <ligand>
        <name>Zn(2+)</name>
        <dbReference type="ChEBI" id="CHEBI:29105"/>
    </ligand>
</feature>
<feature type="transmembrane region" description="Helical" evidence="7">
    <location>
        <begin position="71"/>
        <end position="93"/>
    </location>
</feature>
<dbReference type="OrthoDB" id="529367at2759"/>
<dbReference type="InterPro" id="IPR004254">
    <property type="entry name" value="AdipoR/HlyIII-related"/>
</dbReference>
<dbReference type="EMBL" id="CH408076">
    <property type="protein sequence ID" value="EEQ36405.1"/>
    <property type="molecule type" value="Genomic_DNA"/>
</dbReference>
<feature type="transmembrane region" description="Helical" evidence="7">
    <location>
        <begin position="291"/>
        <end position="314"/>
    </location>
</feature>
<dbReference type="VEuPathDB" id="FungiDB:CLUG_00528"/>
<keyword evidence="3 7" id="KW-0812">Transmembrane</keyword>